<dbReference type="InterPro" id="IPR027417">
    <property type="entry name" value="P-loop_NTPase"/>
</dbReference>
<sequence length="629" mass="72956">MFIVTVYPLKPIYPLNKQAALSYFSSLHLKRGALITVPIKNKLVLAIVAHTDSIKQKKLFLKTSPFQVKRIHSIICDAPFFHTDLITISKKLSEFYVQQEGVILRHFFPSYILKHCKQLSPYVQKEFSLRKSTTPTLVTGSINVRLKEYQNIINDHIQKNNIVWLVTPTIAFVEYFYKHLKTKAEKVIMLHAKLPVKTLIENWEAARNKKGLLVIGTPVILGTLHHAVSAIILDNASSPHMRYPHIPYINIRHVFRNITEEKTITYAEGLITPLTDDVYDIKRGAVKLQETRHPRQNGTRIFIDMQKEQHKKGAFPILSESLMHEIKKSNSRMICFLNRKGYSPLILCKDCGSALYCPSCKAPMTLHKKDKKRFFICHHCGHTMSAETQCAVCDSWNLTAYGIGTQRLEEEMKKLAPEKHVFRFDADTIKNNKERKKIFEQFLQTKHGILIGTEMVFEEPELYSPFIAIISVDHMLTLPDFRINEQVLRILETLAAKCEILMLQSFLTDHLLIKSFLKHESKRYFIKELQERKKAYLPPYSLMIKVVLENKNKALLIKQAQQAEMLLKHINAHTQSVKAFIPKKMDRWRWHIFLRVSLDQWVKNEDHLKRTLANLEGNYSIVVDPASTL</sequence>
<comment type="caution">
    <text evidence="6">The sequence shown here is derived from an EMBL/GenBank/DDBJ whole genome shotgun (WGS) entry which is preliminary data.</text>
</comment>
<dbReference type="PANTHER" id="PTHR30580:SF0">
    <property type="entry name" value="PRIMOSOMAL PROTEIN N"/>
    <property type="match status" value="1"/>
</dbReference>
<gene>
    <name evidence="6" type="ORF">A2W41_02680</name>
</gene>
<organism evidence="6 7">
    <name type="scientific">Candidatus Ryanbacteria bacterium RIFCSPHIGHO2_01_45_13</name>
    <dbReference type="NCBI Taxonomy" id="1802112"/>
    <lineage>
        <taxon>Bacteria</taxon>
        <taxon>Candidatus Ryaniibacteriota</taxon>
    </lineage>
</organism>
<dbReference type="GO" id="GO:0005524">
    <property type="term" value="F:ATP binding"/>
    <property type="evidence" value="ECO:0007669"/>
    <property type="project" value="UniProtKB-KW"/>
</dbReference>
<evidence type="ECO:0000256" key="1">
    <source>
        <dbReference type="ARBA" id="ARBA00022741"/>
    </source>
</evidence>
<reference evidence="6 7" key="1">
    <citation type="journal article" date="2016" name="Nat. Commun.">
        <title>Thousands of microbial genomes shed light on interconnected biogeochemical processes in an aquifer system.</title>
        <authorList>
            <person name="Anantharaman K."/>
            <person name="Brown C.T."/>
            <person name="Hug L.A."/>
            <person name="Sharon I."/>
            <person name="Castelle C.J."/>
            <person name="Probst A.J."/>
            <person name="Thomas B.C."/>
            <person name="Singh A."/>
            <person name="Wilkins M.J."/>
            <person name="Karaoz U."/>
            <person name="Brodie E.L."/>
            <person name="Williams K.H."/>
            <person name="Hubbard S.S."/>
            <person name="Banfield J.F."/>
        </authorList>
    </citation>
    <scope>NUCLEOTIDE SEQUENCE [LARGE SCALE GENOMIC DNA]</scope>
</reference>
<evidence type="ECO:0000313" key="7">
    <source>
        <dbReference type="Proteomes" id="UP000176700"/>
    </source>
</evidence>
<evidence type="ECO:0008006" key="8">
    <source>
        <dbReference type="Google" id="ProtNLM"/>
    </source>
</evidence>
<dbReference type="Pfam" id="PF17764">
    <property type="entry name" value="PriA_3primeBD"/>
    <property type="match status" value="1"/>
</dbReference>
<dbReference type="Gene3D" id="3.40.1440.60">
    <property type="entry name" value="PriA, 3(prime) DNA-binding domain"/>
    <property type="match status" value="1"/>
</dbReference>
<feature type="domain" description="PriA DNA helicase Cys-rich region (CRR)" evidence="5">
    <location>
        <begin position="357"/>
        <end position="384"/>
    </location>
</feature>
<feature type="domain" description="Primosomal protein N' 3' DNA-binding" evidence="4">
    <location>
        <begin position="20"/>
        <end position="109"/>
    </location>
</feature>
<dbReference type="InterPro" id="IPR041222">
    <property type="entry name" value="PriA_3primeBD"/>
</dbReference>
<dbReference type="GO" id="GO:0006310">
    <property type="term" value="P:DNA recombination"/>
    <property type="evidence" value="ECO:0007669"/>
    <property type="project" value="TreeGrafter"/>
</dbReference>
<keyword evidence="3" id="KW-0238">DNA-binding</keyword>
<proteinExistence type="predicted"/>
<protein>
    <recommendedName>
        <fullName evidence="8">ATP-dependent helicase PriA</fullName>
    </recommendedName>
</protein>
<dbReference type="EMBL" id="MHNI01000012">
    <property type="protein sequence ID" value="OGZ42994.1"/>
    <property type="molecule type" value="Genomic_DNA"/>
</dbReference>
<dbReference type="GO" id="GO:0003677">
    <property type="term" value="F:DNA binding"/>
    <property type="evidence" value="ECO:0007669"/>
    <property type="project" value="UniProtKB-KW"/>
</dbReference>
<evidence type="ECO:0000256" key="2">
    <source>
        <dbReference type="ARBA" id="ARBA00022840"/>
    </source>
</evidence>
<name>A0A1G2FY34_9BACT</name>
<evidence type="ECO:0000259" key="5">
    <source>
        <dbReference type="Pfam" id="PF18319"/>
    </source>
</evidence>
<dbReference type="GO" id="GO:0006270">
    <property type="term" value="P:DNA replication initiation"/>
    <property type="evidence" value="ECO:0007669"/>
    <property type="project" value="TreeGrafter"/>
</dbReference>
<dbReference type="InterPro" id="IPR040498">
    <property type="entry name" value="PriA_CRR"/>
</dbReference>
<dbReference type="Gene3D" id="3.40.50.300">
    <property type="entry name" value="P-loop containing nucleotide triphosphate hydrolases"/>
    <property type="match status" value="1"/>
</dbReference>
<dbReference type="InterPro" id="IPR042115">
    <property type="entry name" value="PriA_3primeBD_sf"/>
</dbReference>
<evidence type="ECO:0000259" key="4">
    <source>
        <dbReference type="Pfam" id="PF17764"/>
    </source>
</evidence>
<dbReference type="PANTHER" id="PTHR30580">
    <property type="entry name" value="PRIMOSOMAL PROTEIN N"/>
    <property type="match status" value="1"/>
</dbReference>
<dbReference type="Proteomes" id="UP000176700">
    <property type="component" value="Unassembled WGS sequence"/>
</dbReference>
<keyword evidence="2" id="KW-0067">ATP-binding</keyword>
<accession>A0A1G2FY34</accession>
<evidence type="ECO:0000256" key="3">
    <source>
        <dbReference type="ARBA" id="ARBA00023125"/>
    </source>
</evidence>
<dbReference type="Pfam" id="PF18319">
    <property type="entry name" value="Zn_ribbon_PriA"/>
    <property type="match status" value="1"/>
</dbReference>
<dbReference type="GO" id="GO:0043138">
    <property type="term" value="F:3'-5' DNA helicase activity"/>
    <property type="evidence" value="ECO:0007669"/>
    <property type="project" value="TreeGrafter"/>
</dbReference>
<evidence type="ECO:0000313" key="6">
    <source>
        <dbReference type="EMBL" id="OGZ42994.1"/>
    </source>
</evidence>
<keyword evidence="1" id="KW-0547">Nucleotide-binding</keyword>
<dbReference type="GO" id="GO:0006302">
    <property type="term" value="P:double-strand break repair"/>
    <property type="evidence" value="ECO:0007669"/>
    <property type="project" value="TreeGrafter"/>
</dbReference>
<dbReference type="AlphaFoldDB" id="A0A1G2FY34"/>